<feature type="region of interest" description="Disordered" evidence="1">
    <location>
        <begin position="19"/>
        <end position="58"/>
    </location>
</feature>
<accession>A0A5B7JZB7</accession>
<sequence>MEEEEDAFVWEPQVARTAPLVHGHGSPHVRGEGVMPLPAQQHKSEREEHLLGEELEAR</sequence>
<organism evidence="2 3">
    <name type="scientific">Portunus trituberculatus</name>
    <name type="common">Swimming crab</name>
    <name type="synonym">Neptunus trituberculatus</name>
    <dbReference type="NCBI Taxonomy" id="210409"/>
    <lineage>
        <taxon>Eukaryota</taxon>
        <taxon>Metazoa</taxon>
        <taxon>Ecdysozoa</taxon>
        <taxon>Arthropoda</taxon>
        <taxon>Crustacea</taxon>
        <taxon>Multicrustacea</taxon>
        <taxon>Malacostraca</taxon>
        <taxon>Eumalacostraca</taxon>
        <taxon>Eucarida</taxon>
        <taxon>Decapoda</taxon>
        <taxon>Pleocyemata</taxon>
        <taxon>Brachyura</taxon>
        <taxon>Eubrachyura</taxon>
        <taxon>Portunoidea</taxon>
        <taxon>Portunidae</taxon>
        <taxon>Portuninae</taxon>
        <taxon>Portunus</taxon>
    </lineage>
</organism>
<name>A0A5B7JZB7_PORTR</name>
<evidence type="ECO:0000313" key="2">
    <source>
        <dbReference type="EMBL" id="MPD01483.1"/>
    </source>
</evidence>
<proteinExistence type="predicted"/>
<evidence type="ECO:0000256" key="1">
    <source>
        <dbReference type="SAM" id="MobiDB-lite"/>
    </source>
</evidence>
<evidence type="ECO:0000313" key="3">
    <source>
        <dbReference type="Proteomes" id="UP000324222"/>
    </source>
</evidence>
<comment type="caution">
    <text evidence="2">The sequence shown here is derived from an EMBL/GenBank/DDBJ whole genome shotgun (WGS) entry which is preliminary data.</text>
</comment>
<protein>
    <submittedName>
        <fullName evidence="2">Uncharacterized protein</fullName>
    </submittedName>
</protein>
<keyword evidence="3" id="KW-1185">Reference proteome</keyword>
<dbReference type="Proteomes" id="UP000324222">
    <property type="component" value="Unassembled WGS sequence"/>
</dbReference>
<reference evidence="2 3" key="1">
    <citation type="submission" date="2019-05" db="EMBL/GenBank/DDBJ databases">
        <title>Another draft genome of Portunus trituberculatus and its Hox gene families provides insights of decapod evolution.</title>
        <authorList>
            <person name="Jeong J.-H."/>
            <person name="Song I."/>
            <person name="Kim S."/>
            <person name="Choi T."/>
            <person name="Kim D."/>
            <person name="Ryu S."/>
            <person name="Kim W."/>
        </authorList>
    </citation>
    <scope>NUCLEOTIDE SEQUENCE [LARGE SCALE GENOMIC DNA]</scope>
    <source>
        <tissue evidence="2">Muscle</tissue>
    </source>
</reference>
<dbReference type="AlphaFoldDB" id="A0A5B7JZB7"/>
<gene>
    <name evidence="2" type="ORF">E2C01_097015</name>
</gene>
<feature type="compositionally biased region" description="Basic and acidic residues" evidence="1">
    <location>
        <begin position="42"/>
        <end position="58"/>
    </location>
</feature>
<dbReference type="EMBL" id="VSRR010127311">
    <property type="protein sequence ID" value="MPD01483.1"/>
    <property type="molecule type" value="Genomic_DNA"/>
</dbReference>